<feature type="region of interest" description="Disordered" evidence="1">
    <location>
        <begin position="518"/>
        <end position="543"/>
    </location>
</feature>
<evidence type="ECO:0000313" key="3">
    <source>
        <dbReference type="Proteomes" id="UP000054538"/>
    </source>
</evidence>
<dbReference type="InParanoid" id="A0A0D0CR42"/>
<dbReference type="AlphaFoldDB" id="A0A0D0CR42"/>
<dbReference type="EMBL" id="KN826815">
    <property type="protein sequence ID" value="KIK77838.1"/>
    <property type="molecule type" value="Genomic_DNA"/>
</dbReference>
<reference evidence="3" key="2">
    <citation type="submission" date="2015-01" db="EMBL/GenBank/DDBJ databases">
        <title>Evolutionary Origins and Diversification of the Mycorrhizal Mutualists.</title>
        <authorList>
            <consortium name="DOE Joint Genome Institute"/>
            <consortium name="Mycorrhizal Genomics Consortium"/>
            <person name="Kohler A."/>
            <person name="Kuo A."/>
            <person name="Nagy L.G."/>
            <person name="Floudas D."/>
            <person name="Copeland A."/>
            <person name="Barry K.W."/>
            <person name="Cichocki N."/>
            <person name="Veneault-Fourrey C."/>
            <person name="LaButti K."/>
            <person name="Lindquist E.A."/>
            <person name="Lipzen A."/>
            <person name="Lundell T."/>
            <person name="Morin E."/>
            <person name="Murat C."/>
            <person name="Riley R."/>
            <person name="Ohm R."/>
            <person name="Sun H."/>
            <person name="Tunlid A."/>
            <person name="Henrissat B."/>
            <person name="Grigoriev I.V."/>
            <person name="Hibbett D.S."/>
            <person name="Martin F."/>
        </authorList>
    </citation>
    <scope>NUCLEOTIDE SEQUENCE [LARGE SCALE GENOMIC DNA]</scope>
    <source>
        <strain evidence="3">Ve08.2h10</strain>
    </source>
</reference>
<accession>A0A0D0CR42</accession>
<reference evidence="2 3" key="1">
    <citation type="submission" date="2014-04" db="EMBL/GenBank/DDBJ databases">
        <authorList>
            <consortium name="DOE Joint Genome Institute"/>
            <person name="Kuo A."/>
            <person name="Kohler A."/>
            <person name="Jargeat P."/>
            <person name="Nagy L.G."/>
            <person name="Floudas D."/>
            <person name="Copeland A."/>
            <person name="Barry K.W."/>
            <person name="Cichocki N."/>
            <person name="Veneault-Fourrey C."/>
            <person name="LaButti K."/>
            <person name="Lindquist E.A."/>
            <person name="Lipzen A."/>
            <person name="Lundell T."/>
            <person name="Morin E."/>
            <person name="Murat C."/>
            <person name="Sun H."/>
            <person name="Tunlid A."/>
            <person name="Henrissat B."/>
            <person name="Grigoriev I.V."/>
            <person name="Hibbett D.S."/>
            <person name="Martin F."/>
            <person name="Nordberg H.P."/>
            <person name="Cantor M.N."/>
            <person name="Hua S.X."/>
        </authorList>
    </citation>
    <scope>NUCLEOTIDE SEQUENCE [LARGE SCALE GENOMIC DNA]</scope>
    <source>
        <strain evidence="2 3">Ve08.2h10</strain>
    </source>
</reference>
<evidence type="ECO:0000313" key="2">
    <source>
        <dbReference type="EMBL" id="KIK77838.1"/>
    </source>
</evidence>
<gene>
    <name evidence="2" type="ORF">PAXRUDRAFT_28742</name>
</gene>
<organism evidence="2 3">
    <name type="scientific">Paxillus rubicundulus Ve08.2h10</name>
    <dbReference type="NCBI Taxonomy" id="930991"/>
    <lineage>
        <taxon>Eukaryota</taxon>
        <taxon>Fungi</taxon>
        <taxon>Dikarya</taxon>
        <taxon>Basidiomycota</taxon>
        <taxon>Agaricomycotina</taxon>
        <taxon>Agaricomycetes</taxon>
        <taxon>Agaricomycetidae</taxon>
        <taxon>Boletales</taxon>
        <taxon>Paxilineae</taxon>
        <taxon>Paxillaceae</taxon>
        <taxon>Paxillus</taxon>
    </lineage>
</organism>
<feature type="compositionally biased region" description="Acidic residues" evidence="1">
    <location>
        <begin position="757"/>
        <end position="769"/>
    </location>
</feature>
<sequence length="769" mass="84905">MTWPMVLVTCTLAGLPDTYMVQALELDMETHWLPMNTFVILDTHSGALSGSLQYSGGLHTSRKHATALDVLEAFLGAEFLAAAKKAAEQAHCQPSSPDNCWYKTGAHWQGGWRCLALCTCGPAMTVSSHFEKVRQLVANDVFDVVLGLGGSSTLPMQVEEGISKFVEGVGLNRSAPIWELMCQVIGENRALLRANSAVLVFKDRGPSSRVTVWEISLHNPPWQLLGYQIRACGTEGCIPSPKNLVIKSKEGLKYQATCAECGWRSAWVAEKSTEGLVFPVSPNLNDVFWHSYPPFIQLQGIFVSLINHITVFPVSPNINSVFWHSYPPSVQLQGIFISLIKHIAVMPLDLRMRGRVLVWALTWINAHSMDSNYVSSWSFQTLKSLTEESSEEAWFAACDVIFDVVVEVRTMLPEGLETHPDVRVPNLLIAADMHARSRKEVEEDGSWPNFQAMGQPQSDLTQHQWYRGRSASRQTELLAPMEVVRNEVTVQKVYKGKGKEVVTSGKKRLVWGPSAILTESENESESSQSNHPPSQAPFHPKSSRPIICIPKHAQVVFVFWRDEDDNDVESPPVAASTSSCATCRAKGVECQWTSGDACMWCRKRKVKCSLATKDRRAKGQKSKASIADVNVRDQAPPPANAKETALLHQKRHRVTLPLPLEKSSQSETVEKALPGKGKGVLLTLRHKFVCKTIPPPPPPAAASSTVMDSATATIEKCLKMLELTVESLMRAHEGLRQMVTGEKEGSLDGLQGHSDAEGGEEDGENMDWE</sequence>
<dbReference type="HOGENOM" id="CLU_363322_0_0_1"/>
<proteinExistence type="predicted"/>
<protein>
    <recommendedName>
        <fullName evidence="4">Zn(2)-C6 fungal-type domain-containing protein</fullName>
    </recommendedName>
</protein>
<feature type="region of interest" description="Disordered" evidence="1">
    <location>
        <begin position="740"/>
        <end position="769"/>
    </location>
</feature>
<dbReference type="OrthoDB" id="2633096at2759"/>
<dbReference type="Proteomes" id="UP000054538">
    <property type="component" value="Unassembled WGS sequence"/>
</dbReference>
<evidence type="ECO:0000256" key="1">
    <source>
        <dbReference type="SAM" id="MobiDB-lite"/>
    </source>
</evidence>
<name>A0A0D0CR42_9AGAM</name>
<evidence type="ECO:0008006" key="4">
    <source>
        <dbReference type="Google" id="ProtNLM"/>
    </source>
</evidence>
<keyword evidence="3" id="KW-1185">Reference proteome</keyword>